<keyword evidence="6" id="KW-0119">Carbohydrate metabolism</keyword>
<evidence type="ECO:0000256" key="2">
    <source>
        <dbReference type="ARBA" id="ARBA00022679"/>
    </source>
</evidence>
<dbReference type="Pfam" id="PF07005">
    <property type="entry name" value="SBD_N"/>
    <property type="match status" value="1"/>
</dbReference>
<name>A0ABQ5UPX3_9HYPH</name>
<dbReference type="EMBL" id="BSNI01000002">
    <property type="protein sequence ID" value="GLQ17336.1"/>
    <property type="molecule type" value="Genomic_DNA"/>
</dbReference>
<dbReference type="InterPro" id="IPR031475">
    <property type="entry name" value="NBD_C"/>
</dbReference>
<dbReference type="EC" id="2.7.1.217" evidence="10"/>
<comment type="function">
    <text evidence="9">Catalyzes the ATP-dependent phosphorylation of 3-oxo-tetronate to 3-oxo-tetronate 4-phosphate.</text>
</comment>
<feature type="domain" description="Four-carbon acid sugar kinase N-terminal" evidence="13">
    <location>
        <begin position="3"/>
        <end position="223"/>
    </location>
</feature>
<keyword evidence="3" id="KW-0547">Nucleotide-binding</keyword>
<evidence type="ECO:0000256" key="5">
    <source>
        <dbReference type="ARBA" id="ARBA00022840"/>
    </source>
</evidence>
<dbReference type="Proteomes" id="UP001161405">
    <property type="component" value="Unassembled WGS sequence"/>
</dbReference>
<evidence type="ECO:0000256" key="11">
    <source>
        <dbReference type="ARBA" id="ARBA00039461"/>
    </source>
</evidence>
<accession>A0ABQ5UPX3</accession>
<reference evidence="15" key="1">
    <citation type="journal article" date="2014" name="Int. J. Syst. Evol. Microbiol.">
        <title>Complete genome of a new Firmicutes species belonging to the dominant human colonic microbiota ('Ruminococcus bicirculans') reveals two chromosomes and a selective capacity to utilize plant glucans.</title>
        <authorList>
            <consortium name="NISC Comparative Sequencing Program"/>
            <person name="Wegmann U."/>
            <person name="Louis P."/>
            <person name="Goesmann A."/>
            <person name="Henrissat B."/>
            <person name="Duncan S.H."/>
            <person name="Flint H.J."/>
        </authorList>
    </citation>
    <scope>NUCLEOTIDE SEQUENCE</scope>
    <source>
        <strain evidence="15">NBRC 107169</strain>
    </source>
</reference>
<dbReference type="Gene3D" id="3.40.50.10840">
    <property type="entry name" value="Putative sugar-binding, N-terminal domain"/>
    <property type="match status" value="1"/>
</dbReference>
<evidence type="ECO:0000259" key="13">
    <source>
        <dbReference type="Pfam" id="PF07005"/>
    </source>
</evidence>
<proteinExistence type="inferred from homology"/>
<evidence type="ECO:0000256" key="8">
    <source>
        <dbReference type="ARBA" id="ARBA00036346"/>
    </source>
</evidence>
<comment type="caution">
    <text evidence="15">The sequence shown here is derived from an EMBL/GenBank/DDBJ whole genome shotgun (WGS) entry which is preliminary data.</text>
</comment>
<evidence type="ECO:0000256" key="9">
    <source>
        <dbReference type="ARBA" id="ARBA00037335"/>
    </source>
</evidence>
<dbReference type="Pfam" id="PF17042">
    <property type="entry name" value="NBD_C"/>
    <property type="match status" value="1"/>
</dbReference>
<feature type="domain" description="Four-carbon acid sugar kinase nucleotide binding" evidence="14">
    <location>
        <begin position="244"/>
        <end position="399"/>
    </location>
</feature>
<dbReference type="InterPro" id="IPR037051">
    <property type="entry name" value="4-carb_acid_sugar_kinase_N_sf"/>
</dbReference>
<dbReference type="InterPro" id="IPR010737">
    <property type="entry name" value="4-carb_acid_sugar_kinase_N"/>
</dbReference>
<sequence>MKIGVIADDFTGASDIALMLRSNGMNARQFVGVPTTDFGEVDAGVVSLKSRTCPIEEAVSNSLSACDWLLEQGAEQIVLKVCSTFDSTPEGNIGPVAEALAERLGEPVVLVCPAFPANGRSVFQAHLFVGDKLLNQSGMQNHPLTPMTEPDLRKVLKPQTSWEVSNVPFSVVCQGAEAIRDSMPASKQMVIVDAIQNQDLMEIGAAAKGRKLLVGGSGIAMGLPANFGTTVEGNDWEGKQGKALILSGSCSIATRGQVELYRQTADGAVLELKADQMIAGAYAAKEIADWAVAQDTAPMVYSSADPGIVKKAQAKFGREEIASAFEQFFSQLACAFVDAGGERLIVAGGETSGAVVEGLSVAAMDVGPEIAPGVPALSVVGTDTVLALKSGNFGEPNFFKQALAVLGGENARSQ</sequence>
<reference evidence="15" key="2">
    <citation type="submission" date="2023-01" db="EMBL/GenBank/DDBJ databases">
        <title>Draft genome sequence of Maritalea porphyrae strain NBRC 107169.</title>
        <authorList>
            <person name="Sun Q."/>
            <person name="Mori K."/>
        </authorList>
    </citation>
    <scope>NUCLEOTIDE SEQUENCE</scope>
    <source>
        <strain evidence="15">NBRC 107169</strain>
    </source>
</reference>
<keyword evidence="4 15" id="KW-0418">Kinase</keyword>
<keyword evidence="16" id="KW-1185">Reference proteome</keyword>
<evidence type="ECO:0000256" key="1">
    <source>
        <dbReference type="ARBA" id="ARBA00005715"/>
    </source>
</evidence>
<dbReference type="SUPFAM" id="SSF142764">
    <property type="entry name" value="YgbK-like"/>
    <property type="match status" value="1"/>
</dbReference>
<dbReference type="NCBIfam" id="NF043035">
    <property type="entry name" value="OxoTetrKin"/>
    <property type="match status" value="1"/>
</dbReference>
<dbReference type="Gene3D" id="3.40.980.20">
    <property type="entry name" value="Four-carbon acid sugar kinase, nucleotide binding domain"/>
    <property type="match status" value="1"/>
</dbReference>
<gene>
    <name evidence="15" type="ORF">GCM10007879_15850</name>
</gene>
<comment type="catalytic activity">
    <reaction evidence="8">
        <text>3-dehydro-D-erythronate + ATP = 3-dehydro-4-O-phospho-D-erythronate + ADP + H(+)</text>
        <dbReference type="Rhea" id="RHEA:52556"/>
        <dbReference type="ChEBI" id="CHEBI:15378"/>
        <dbReference type="ChEBI" id="CHEBI:30616"/>
        <dbReference type="ChEBI" id="CHEBI:57958"/>
        <dbReference type="ChEBI" id="CHEBI:136593"/>
        <dbReference type="ChEBI" id="CHEBI:456216"/>
        <dbReference type="EC" id="2.7.1.217"/>
    </reaction>
</comment>
<keyword evidence="2" id="KW-0808">Transferase</keyword>
<keyword evidence="5" id="KW-0067">ATP-binding</keyword>
<dbReference type="GO" id="GO:0016301">
    <property type="term" value="F:kinase activity"/>
    <property type="evidence" value="ECO:0007669"/>
    <property type="project" value="UniProtKB-KW"/>
</dbReference>
<protein>
    <recommendedName>
        <fullName evidence="11">3-oxo-tetronate kinase</fullName>
        <ecNumber evidence="10">2.7.1.217</ecNumber>
    </recommendedName>
    <alternativeName>
        <fullName evidence="12">3-dehydrotetronate 4-kinase</fullName>
    </alternativeName>
</protein>
<evidence type="ECO:0000313" key="15">
    <source>
        <dbReference type="EMBL" id="GLQ17336.1"/>
    </source>
</evidence>
<dbReference type="InterPro" id="IPR050007">
    <property type="entry name" value="OtnK"/>
</dbReference>
<evidence type="ECO:0000256" key="10">
    <source>
        <dbReference type="ARBA" id="ARBA00039095"/>
    </source>
</evidence>
<comment type="catalytic activity">
    <reaction evidence="7">
        <text>3-dehydro-L-erythronate + ATP = 3-dehydro-4-O-phospho-L-erythronate + ADP + H(+)</text>
        <dbReference type="Rhea" id="RHEA:52552"/>
        <dbReference type="ChEBI" id="CHEBI:15378"/>
        <dbReference type="ChEBI" id="CHEBI:30616"/>
        <dbReference type="ChEBI" id="CHEBI:136592"/>
        <dbReference type="ChEBI" id="CHEBI:136670"/>
        <dbReference type="ChEBI" id="CHEBI:456216"/>
        <dbReference type="EC" id="2.7.1.217"/>
    </reaction>
</comment>
<evidence type="ECO:0000256" key="4">
    <source>
        <dbReference type="ARBA" id="ARBA00022777"/>
    </source>
</evidence>
<evidence type="ECO:0000256" key="12">
    <source>
        <dbReference type="ARBA" id="ARBA00041377"/>
    </source>
</evidence>
<evidence type="ECO:0000256" key="6">
    <source>
        <dbReference type="ARBA" id="ARBA00023277"/>
    </source>
</evidence>
<evidence type="ECO:0000256" key="3">
    <source>
        <dbReference type="ARBA" id="ARBA00022741"/>
    </source>
</evidence>
<dbReference type="RefSeq" id="WP_284363404.1">
    <property type="nucleotide sequence ID" value="NZ_BSNI01000002.1"/>
</dbReference>
<comment type="similarity">
    <text evidence="1">Belongs to the four-carbon acid sugar kinase family.</text>
</comment>
<evidence type="ECO:0000313" key="16">
    <source>
        <dbReference type="Proteomes" id="UP001161405"/>
    </source>
</evidence>
<dbReference type="InterPro" id="IPR042213">
    <property type="entry name" value="NBD_C_sf"/>
</dbReference>
<organism evidence="15 16">
    <name type="scientific">Maritalea porphyrae</name>
    <dbReference type="NCBI Taxonomy" id="880732"/>
    <lineage>
        <taxon>Bacteria</taxon>
        <taxon>Pseudomonadati</taxon>
        <taxon>Pseudomonadota</taxon>
        <taxon>Alphaproteobacteria</taxon>
        <taxon>Hyphomicrobiales</taxon>
        <taxon>Devosiaceae</taxon>
        <taxon>Maritalea</taxon>
    </lineage>
</organism>
<evidence type="ECO:0000259" key="14">
    <source>
        <dbReference type="Pfam" id="PF17042"/>
    </source>
</evidence>
<evidence type="ECO:0000256" key="7">
    <source>
        <dbReference type="ARBA" id="ARBA00035898"/>
    </source>
</evidence>